<evidence type="ECO:0000313" key="3">
    <source>
        <dbReference type="EMBL" id="KAA6451296.1"/>
    </source>
</evidence>
<gene>
    <name evidence="3" type="ORF">DX927_11000</name>
</gene>
<dbReference type="SUPFAM" id="SSF47413">
    <property type="entry name" value="lambda repressor-like DNA-binding domains"/>
    <property type="match status" value="1"/>
</dbReference>
<dbReference type="AlphaFoldDB" id="A0A5M8RVW9"/>
<name>A0A5M8RVW9_9BACI</name>
<sequence>MLKDNFNGEELRRKRKKRKLTQKELGKLVDVSDSYISKIELGNSVPSLRLLNKISVVLGSSIKDFFCS</sequence>
<proteinExistence type="predicted"/>
<comment type="caution">
    <text evidence="3">The sequence shown here is derived from an EMBL/GenBank/DDBJ whole genome shotgun (WGS) entry which is preliminary data.</text>
</comment>
<dbReference type="Pfam" id="PF01381">
    <property type="entry name" value="HTH_3"/>
    <property type="match status" value="1"/>
</dbReference>
<protein>
    <submittedName>
        <fullName evidence="3">XRE family transcriptional regulator</fullName>
    </submittedName>
</protein>
<dbReference type="SMART" id="SM00530">
    <property type="entry name" value="HTH_XRE"/>
    <property type="match status" value="1"/>
</dbReference>
<keyword evidence="1" id="KW-0238">DNA-binding</keyword>
<dbReference type="Gene3D" id="1.10.260.40">
    <property type="entry name" value="lambda repressor-like DNA-binding domains"/>
    <property type="match status" value="1"/>
</dbReference>
<dbReference type="Proteomes" id="UP000324326">
    <property type="component" value="Unassembled WGS sequence"/>
</dbReference>
<dbReference type="PROSITE" id="PS50943">
    <property type="entry name" value="HTH_CROC1"/>
    <property type="match status" value="1"/>
</dbReference>
<dbReference type="PANTHER" id="PTHR46558">
    <property type="entry name" value="TRACRIPTIONAL REGULATORY PROTEIN-RELATED-RELATED"/>
    <property type="match status" value="1"/>
</dbReference>
<dbReference type="InterPro" id="IPR010982">
    <property type="entry name" value="Lambda_DNA-bd_dom_sf"/>
</dbReference>
<dbReference type="EMBL" id="QSND01000002">
    <property type="protein sequence ID" value="KAA6451296.1"/>
    <property type="molecule type" value="Genomic_DNA"/>
</dbReference>
<evidence type="ECO:0000256" key="1">
    <source>
        <dbReference type="ARBA" id="ARBA00023125"/>
    </source>
</evidence>
<dbReference type="RefSeq" id="WP_003186613.1">
    <property type="nucleotide sequence ID" value="NZ_QSND01000002.1"/>
</dbReference>
<accession>A0A5M8RVW9</accession>
<dbReference type="PANTHER" id="PTHR46558:SF3">
    <property type="entry name" value="TRANSCRIPTIONAL REGULATOR"/>
    <property type="match status" value="1"/>
</dbReference>
<evidence type="ECO:0000259" key="2">
    <source>
        <dbReference type="PROSITE" id="PS50943"/>
    </source>
</evidence>
<dbReference type="InterPro" id="IPR001387">
    <property type="entry name" value="Cro/C1-type_HTH"/>
</dbReference>
<feature type="domain" description="HTH cro/C1-type" evidence="2">
    <location>
        <begin position="11"/>
        <end position="65"/>
    </location>
</feature>
<evidence type="ECO:0000313" key="4">
    <source>
        <dbReference type="Proteomes" id="UP000324326"/>
    </source>
</evidence>
<dbReference type="GO" id="GO:0003677">
    <property type="term" value="F:DNA binding"/>
    <property type="evidence" value="ECO:0007669"/>
    <property type="project" value="UniProtKB-KW"/>
</dbReference>
<dbReference type="CDD" id="cd00093">
    <property type="entry name" value="HTH_XRE"/>
    <property type="match status" value="1"/>
</dbReference>
<reference evidence="3 4" key="1">
    <citation type="submission" date="2018-08" db="EMBL/GenBank/DDBJ databases">
        <title>Bacillus phenotypic plasticity.</title>
        <authorList>
            <person name="Hurtado E."/>
        </authorList>
    </citation>
    <scope>NUCLEOTIDE SEQUENCE [LARGE SCALE GENOMIC DNA]</scope>
    <source>
        <strain evidence="3 4">427</strain>
    </source>
</reference>
<organism evidence="3 4">
    <name type="scientific">Bacillus swezeyi</name>
    <dbReference type="NCBI Taxonomy" id="1925020"/>
    <lineage>
        <taxon>Bacteria</taxon>
        <taxon>Bacillati</taxon>
        <taxon>Bacillota</taxon>
        <taxon>Bacilli</taxon>
        <taxon>Bacillales</taxon>
        <taxon>Bacillaceae</taxon>
        <taxon>Bacillus</taxon>
    </lineage>
</organism>